<evidence type="ECO:0000256" key="7">
    <source>
        <dbReference type="PIRSR" id="PIRSR000106-2"/>
    </source>
</evidence>
<dbReference type="SMART" id="SM01274">
    <property type="entry name" value="malic"/>
    <property type="match status" value="1"/>
</dbReference>
<evidence type="ECO:0000313" key="12">
    <source>
        <dbReference type="EMBL" id="CAB3795815.1"/>
    </source>
</evidence>
<dbReference type="EMBL" id="CADIKK010000020">
    <property type="protein sequence ID" value="CAB3795815.1"/>
    <property type="molecule type" value="Genomic_DNA"/>
</dbReference>
<dbReference type="Proteomes" id="UP000494365">
    <property type="component" value="Unassembled WGS sequence"/>
</dbReference>
<accession>A0A6S7D4G5</accession>
<keyword evidence="4 12" id="KW-0560">Oxidoreductase</keyword>
<evidence type="ECO:0000256" key="1">
    <source>
        <dbReference type="ARBA" id="ARBA00001936"/>
    </source>
</evidence>
<feature type="domain" description="Malic enzyme N-terminal" evidence="11">
    <location>
        <begin position="81"/>
        <end position="261"/>
    </location>
</feature>
<feature type="binding site" evidence="7">
    <location>
        <position position="463"/>
    </location>
    <ligand>
        <name>(S)-malate</name>
        <dbReference type="ChEBI" id="CHEBI:15589"/>
    </ligand>
</feature>
<dbReference type="PRINTS" id="PR00072">
    <property type="entry name" value="MALOXRDTASE"/>
</dbReference>
<dbReference type="InterPro" id="IPR046346">
    <property type="entry name" value="Aminoacid_DH-like_N_sf"/>
</dbReference>
<feature type="binding site" evidence="7">
    <location>
        <position position="419"/>
    </location>
    <ligand>
        <name>(S)-malate</name>
        <dbReference type="ChEBI" id="CHEBI:15589"/>
    </ligand>
</feature>
<dbReference type="PROSITE" id="PS00331">
    <property type="entry name" value="MALIC_ENZYMES"/>
    <property type="match status" value="1"/>
</dbReference>
<dbReference type="PANTHER" id="PTHR23406">
    <property type="entry name" value="MALIC ENZYME-RELATED"/>
    <property type="match status" value="1"/>
</dbReference>
<keyword evidence="3 8" id="KW-0479">Metal-binding</keyword>
<dbReference type="InterPro" id="IPR037062">
    <property type="entry name" value="Malic_N_dom_sf"/>
</dbReference>
<feature type="domain" description="Malic enzyme NAD-binding" evidence="10">
    <location>
        <begin position="271"/>
        <end position="532"/>
    </location>
</feature>
<gene>
    <name evidence="12" type="primary">maeA_1</name>
    <name evidence="12" type="ORF">LMG28614_04232</name>
</gene>
<protein>
    <submittedName>
        <fullName evidence="12">NAD-dependent malic enzyme</fullName>
        <ecNumber evidence="12">1.1.1.38</ecNumber>
    </submittedName>
</protein>
<feature type="binding site" evidence="8">
    <location>
        <position position="246"/>
    </location>
    <ligand>
        <name>a divalent metal cation</name>
        <dbReference type="ChEBI" id="CHEBI:60240"/>
    </ligand>
</feature>
<dbReference type="PIRSF" id="PIRSF000106">
    <property type="entry name" value="ME"/>
    <property type="match status" value="1"/>
</dbReference>
<organism evidence="12 13">
    <name type="scientific">Paraburkholderia ultramafica</name>
    <dbReference type="NCBI Taxonomy" id="1544867"/>
    <lineage>
        <taxon>Bacteria</taxon>
        <taxon>Pseudomonadati</taxon>
        <taxon>Pseudomonadota</taxon>
        <taxon>Betaproteobacteria</taxon>
        <taxon>Burkholderiales</taxon>
        <taxon>Burkholderiaceae</taxon>
        <taxon>Paraburkholderia</taxon>
    </lineage>
</organism>
<comment type="similarity">
    <text evidence="2 9">Belongs to the malic enzymes family.</text>
</comment>
<dbReference type="InterPro" id="IPR012302">
    <property type="entry name" value="Malic_NAD-bd"/>
</dbReference>
<evidence type="ECO:0000256" key="5">
    <source>
        <dbReference type="ARBA" id="ARBA00023027"/>
    </source>
</evidence>
<dbReference type="GO" id="GO:0005829">
    <property type="term" value="C:cytosol"/>
    <property type="evidence" value="ECO:0007669"/>
    <property type="project" value="TreeGrafter"/>
</dbReference>
<dbReference type="AlphaFoldDB" id="A0A6S7D4G5"/>
<dbReference type="PANTHER" id="PTHR23406:SF34">
    <property type="entry name" value="NAD-DEPENDENT MALIC ENZYME, MITOCHONDRIAL"/>
    <property type="match status" value="1"/>
</dbReference>
<comment type="cofactor">
    <cofactor evidence="8">
        <name>Mg(2+)</name>
        <dbReference type="ChEBI" id="CHEBI:18420"/>
    </cofactor>
    <cofactor evidence="8">
        <name>Mn(2+)</name>
        <dbReference type="ChEBI" id="CHEBI:29035"/>
    </cofactor>
    <text evidence="8">Divalent metal cations. Prefers magnesium or manganese.</text>
</comment>
<dbReference type="InterPro" id="IPR015884">
    <property type="entry name" value="Malic_enzyme_CS"/>
</dbReference>
<evidence type="ECO:0000313" key="13">
    <source>
        <dbReference type="Proteomes" id="UP000494365"/>
    </source>
</evidence>
<dbReference type="SUPFAM" id="SSF51735">
    <property type="entry name" value="NAD(P)-binding Rossmann-fold domains"/>
    <property type="match status" value="1"/>
</dbReference>
<dbReference type="InterPro" id="IPR012301">
    <property type="entry name" value="Malic_N_dom"/>
</dbReference>
<feature type="active site" description="Proton donor" evidence="6">
    <location>
        <position position="104"/>
    </location>
</feature>
<dbReference type="SUPFAM" id="SSF53223">
    <property type="entry name" value="Aminoacid dehydrogenase-like, N-terminal domain"/>
    <property type="match status" value="1"/>
</dbReference>
<dbReference type="Gene3D" id="3.40.50.720">
    <property type="entry name" value="NAD(P)-binding Rossmann-like Domain"/>
    <property type="match status" value="1"/>
</dbReference>
<dbReference type="InterPro" id="IPR001891">
    <property type="entry name" value="Malic_OxRdtase"/>
</dbReference>
<evidence type="ECO:0000259" key="10">
    <source>
        <dbReference type="SMART" id="SM00919"/>
    </source>
</evidence>
<feature type="binding site" evidence="7">
    <location>
        <position position="157"/>
    </location>
    <ligand>
        <name>(S)-malate</name>
        <dbReference type="ChEBI" id="CHEBI:15589"/>
    </ligand>
</feature>
<dbReference type="GO" id="GO:0006108">
    <property type="term" value="P:malate metabolic process"/>
    <property type="evidence" value="ECO:0007669"/>
    <property type="project" value="TreeGrafter"/>
</dbReference>
<keyword evidence="5" id="KW-0520">NAD</keyword>
<evidence type="ECO:0000256" key="4">
    <source>
        <dbReference type="ARBA" id="ARBA00023002"/>
    </source>
</evidence>
<evidence type="ECO:0000256" key="9">
    <source>
        <dbReference type="RuleBase" id="RU003427"/>
    </source>
</evidence>
<evidence type="ECO:0000256" key="6">
    <source>
        <dbReference type="PIRSR" id="PIRSR000106-1"/>
    </source>
</evidence>
<dbReference type="Pfam" id="PF00390">
    <property type="entry name" value="malic"/>
    <property type="match status" value="1"/>
</dbReference>
<feature type="active site" description="Proton acceptor" evidence="6">
    <location>
        <position position="175"/>
    </location>
</feature>
<reference evidence="12 13" key="1">
    <citation type="submission" date="2020-04" db="EMBL/GenBank/DDBJ databases">
        <authorList>
            <person name="De Canck E."/>
        </authorList>
    </citation>
    <scope>NUCLEOTIDE SEQUENCE [LARGE SCALE GENOMIC DNA]</scope>
    <source>
        <strain evidence="12 13">LMG 28614</strain>
    </source>
</reference>
<dbReference type="GO" id="GO:0004470">
    <property type="term" value="F:malic enzyme activity"/>
    <property type="evidence" value="ECO:0007669"/>
    <property type="project" value="InterPro"/>
</dbReference>
<evidence type="ECO:0000259" key="11">
    <source>
        <dbReference type="SMART" id="SM01274"/>
    </source>
</evidence>
<evidence type="ECO:0000256" key="8">
    <source>
        <dbReference type="PIRSR" id="PIRSR000106-3"/>
    </source>
</evidence>
<dbReference type="Gene3D" id="3.40.50.10380">
    <property type="entry name" value="Malic enzyme, N-terminal domain"/>
    <property type="match status" value="1"/>
</dbReference>
<dbReference type="EC" id="1.1.1.38" evidence="12"/>
<dbReference type="GO" id="GO:0016616">
    <property type="term" value="F:oxidoreductase activity, acting on the CH-OH group of donors, NAD or NADP as acceptor"/>
    <property type="evidence" value="ECO:0007669"/>
    <property type="project" value="InterPro"/>
</dbReference>
<dbReference type="FunFam" id="3.40.50.10380:FF:000001">
    <property type="entry name" value="NAD-dependent malic enzyme"/>
    <property type="match status" value="1"/>
</dbReference>
<evidence type="ECO:0000256" key="3">
    <source>
        <dbReference type="ARBA" id="ARBA00022723"/>
    </source>
</evidence>
<keyword evidence="13" id="KW-1185">Reference proteome</keyword>
<evidence type="ECO:0000256" key="2">
    <source>
        <dbReference type="ARBA" id="ARBA00008785"/>
    </source>
</evidence>
<dbReference type="NCBIfam" id="NF010052">
    <property type="entry name" value="PRK13529.1"/>
    <property type="match status" value="1"/>
</dbReference>
<name>A0A6S7D4G5_9BURK</name>
<dbReference type="InterPro" id="IPR036291">
    <property type="entry name" value="NAD(P)-bd_dom_sf"/>
</dbReference>
<comment type="cofactor">
    <cofactor evidence="1">
        <name>Mn(2+)</name>
        <dbReference type="ChEBI" id="CHEBI:29035"/>
    </cofactor>
</comment>
<feature type="binding site" evidence="8">
    <location>
        <position position="247"/>
    </location>
    <ligand>
        <name>a divalent metal cation</name>
        <dbReference type="ChEBI" id="CHEBI:60240"/>
    </ligand>
</feature>
<dbReference type="GO" id="GO:0051287">
    <property type="term" value="F:NAD binding"/>
    <property type="evidence" value="ECO:0007669"/>
    <property type="project" value="InterPro"/>
</dbReference>
<dbReference type="Pfam" id="PF03949">
    <property type="entry name" value="Malic_M"/>
    <property type="match status" value="1"/>
</dbReference>
<dbReference type="GO" id="GO:0046872">
    <property type="term" value="F:metal ion binding"/>
    <property type="evidence" value="ECO:0007669"/>
    <property type="project" value="UniProtKB-KW"/>
</dbReference>
<dbReference type="RefSeq" id="WP_175151363.1">
    <property type="nucleotide sequence ID" value="NZ_CADIKK010000020.1"/>
</dbReference>
<proteinExistence type="inferred from homology"/>
<sequence>MSQPDNFAAPVETELTGIDLINNPMLNKGTAFTDEERDAFKLHGLLPPHVGSLDEQVERRLKVLRAFATDFERYAFLRELQDSDETLFYALIASNLEETLPLIYTPTVGEGCQRFSEIWHRPRGVFVSYPNRHRIREMLSDPRFDNVRIIVVSDGERILGLGDQGAGGMGISIGKLALYTACAGIHPSETLPVLLDVGTNNQERLDDPLYIGWRNKRIGREEYDAFVEEFVTAVAERWPDVLLHWEDFAGSNAARLLERYRDRLCTFNDDIQGTAAIAASSLMAAVNVTGVPLTEQRIAVLGAGSAGCGIASLLLQAMIDAGVDEVEARRRFFLVDRNGLLVEGLADITPAQRPFLQNPEVVANWSREVPGTVGLADVVSNAHPTVLIGVSGQAGAFSESIVRTMARYIERPVIFPLSNPTSRSEATPEQLMLWSEGRALIGTGSPFPPLHWNGQTRKVNQTNNSYVFPGVGLGVLASGARRITDAMFMVAGKTVAALSPTVRDKDGLLLPPVTELRKVAVAVAKAVALQAQLDGVAQPCDAATLDARIAARVWEPHYRPYRKRG</sequence>
<feature type="binding site" evidence="8">
    <location>
        <position position="270"/>
    </location>
    <ligand>
        <name>a divalent metal cation</name>
        <dbReference type="ChEBI" id="CHEBI:60240"/>
    </ligand>
</feature>
<dbReference type="SMART" id="SM00919">
    <property type="entry name" value="Malic_M"/>
    <property type="match status" value="1"/>
</dbReference>